<protein>
    <submittedName>
        <fullName evidence="4">Melanoma-associated antigen B16-like</fullName>
    </submittedName>
</protein>
<gene>
    <name evidence="4" type="primary">LOC114505659</name>
</gene>
<dbReference type="OrthoDB" id="205198at2759"/>
<name>A0A6J2MIT4_9CHIR</name>
<organism evidence="3 4">
    <name type="scientific">Phyllostomus discolor</name>
    <name type="common">pale spear-nosed bat</name>
    <dbReference type="NCBI Taxonomy" id="89673"/>
    <lineage>
        <taxon>Eukaryota</taxon>
        <taxon>Metazoa</taxon>
        <taxon>Chordata</taxon>
        <taxon>Craniata</taxon>
        <taxon>Vertebrata</taxon>
        <taxon>Euteleostomi</taxon>
        <taxon>Mammalia</taxon>
        <taxon>Eutheria</taxon>
        <taxon>Laurasiatheria</taxon>
        <taxon>Chiroptera</taxon>
        <taxon>Yangochiroptera</taxon>
        <taxon>Phyllostomidae</taxon>
        <taxon>Phyllostominae</taxon>
        <taxon>Phyllostomus</taxon>
    </lineage>
</organism>
<dbReference type="RefSeq" id="XP_028379246.1">
    <property type="nucleotide sequence ID" value="XM_028523445.1"/>
</dbReference>
<evidence type="ECO:0000259" key="2">
    <source>
        <dbReference type="PROSITE" id="PS50838"/>
    </source>
</evidence>
<dbReference type="PROSITE" id="PS50838">
    <property type="entry name" value="MAGE"/>
    <property type="match status" value="1"/>
</dbReference>
<dbReference type="AlphaFoldDB" id="A0A6J2MIT4"/>
<dbReference type="Pfam" id="PF01454">
    <property type="entry name" value="MAGE"/>
    <property type="match status" value="1"/>
</dbReference>
<feature type="region of interest" description="Disordered" evidence="1">
    <location>
        <begin position="1"/>
        <end position="23"/>
    </location>
</feature>
<dbReference type="PANTHER" id="PTHR11736:SF145">
    <property type="entry name" value="MELANOMA-ASSOCIATED ANTIGEN B16"/>
    <property type="match status" value="1"/>
</dbReference>
<dbReference type="Gene3D" id="1.10.10.1200">
    <property type="entry name" value="MAGE homology domain, winged helix WH1 motif"/>
    <property type="match status" value="1"/>
</dbReference>
<sequence length="334" mass="37397">MAFHQKNTQSSPNQPLQSYCETQGLEAAEAPEAMEKACVSPYPPIPVSLKEAPAAGIPSSPESPQSFCSSSMVTTATSSSKSREESSSQEKEGNTSGAVTDPKDMSTDALDERVALLVDFLLIKYHMKEPVTKVEMLMIISEEYQDHFNDVLLQASERMQMIFGLDVKEIDPIHHCYAIVIRLGLTYDGMLHGEKGVPKTGILILLLGAIFMNGNRATEEEIWKILSVMKLYPGKKHAIFGDPSCLITKHFVEEEYLKYQQVANSDPVQYEFLWGPRAYAETTKMQILKYLAKVYGSDPSCFPSQYEEAFQEELERSQARIARAAMGYHDHSLF</sequence>
<dbReference type="Proteomes" id="UP000504628">
    <property type="component" value="Chromosome X"/>
</dbReference>
<evidence type="ECO:0000313" key="3">
    <source>
        <dbReference type="Proteomes" id="UP000504628"/>
    </source>
</evidence>
<dbReference type="InterPro" id="IPR002190">
    <property type="entry name" value="MHD_dom"/>
</dbReference>
<dbReference type="Pfam" id="PF12440">
    <property type="entry name" value="MAGE_N"/>
    <property type="match status" value="1"/>
</dbReference>
<dbReference type="FunFam" id="1.10.10.1210:FF:000001">
    <property type="entry name" value="melanoma-associated antigen D1"/>
    <property type="match status" value="1"/>
</dbReference>
<dbReference type="KEGG" id="pdic:114505659"/>
<dbReference type="Gene3D" id="1.10.10.1210">
    <property type="entry name" value="MAGE homology domain, winged helix WH2 motif"/>
    <property type="match status" value="1"/>
</dbReference>
<dbReference type="GeneID" id="114505659"/>
<feature type="compositionally biased region" description="Low complexity" evidence="1">
    <location>
        <begin position="58"/>
        <end position="80"/>
    </location>
</feature>
<dbReference type="FunFam" id="1.10.10.1200:FF:000007">
    <property type="entry name" value="Melanoma-associated antigen C2"/>
    <property type="match status" value="1"/>
</dbReference>
<dbReference type="InterPro" id="IPR041899">
    <property type="entry name" value="MAGE_WH2"/>
</dbReference>
<feature type="compositionally biased region" description="Basic and acidic residues" evidence="1">
    <location>
        <begin position="81"/>
        <end position="93"/>
    </location>
</feature>
<dbReference type="InterPro" id="IPR041898">
    <property type="entry name" value="MAGE_WH1"/>
</dbReference>
<evidence type="ECO:0000256" key="1">
    <source>
        <dbReference type="SAM" id="MobiDB-lite"/>
    </source>
</evidence>
<feature type="region of interest" description="Disordered" evidence="1">
    <location>
        <begin position="49"/>
        <end position="105"/>
    </location>
</feature>
<proteinExistence type="predicted"/>
<accession>A0A6J2MIT4</accession>
<dbReference type="InterPro" id="IPR021072">
    <property type="entry name" value="MAGE_N"/>
</dbReference>
<keyword evidence="3" id="KW-1185">Reference proteome</keyword>
<evidence type="ECO:0000313" key="4">
    <source>
        <dbReference type="RefSeq" id="XP_028379246.1"/>
    </source>
</evidence>
<dbReference type="PANTHER" id="PTHR11736">
    <property type="entry name" value="MELANOMA-ASSOCIATED ANTIGEN MAGE ANTIGEN"/>
    <property type="match status" value="1"/>
</dbReference>
<dbReference type="GO" id="GO:0005634">
    <property type="term" value="C:nucleus"/>
    <property type="evidence" value="ECO:0007669"/>
    <property type="project" value="TreeGrafter"/>
</dbReference>
<dbReference type="SMART" id="SM01373">
    <property type="entry name" value="MAGE"/>
    <property type="match status" value="1"/>
</dbReference>
<feature type="domain" description="MAGE" evidence="2">
    <location>
        <begin position="110"/>
        <end position="309"/>
    </location>
</feature>
<dbReference type="InterPro" id="IPR037445">
    <property type="entry name" value="MAGE"/>
</dbReference>
<dbReference type="SMART" id="SM01392">
    <property type="entry name" value="MAGE_N"/>
    <property type="match status" value="1"/>
</dbReference>
<reference evidence="4" key="1">
    <citation type="submission" date="2025-08" db="UniProtKB">
        <authorList>
            <consortium name="RefSeq"/>
        </authorList>
    </citation>
    <scope>IDENTIFICATION</scope>
    <source>
        <tissue evidence="4">Muscle</tissue>
    </source>
</reference>
<dbReference type="InParanoid" id="A0A6J2MIT4"/>
<feature type="compositionally biased region" description="Polar residues" evidence="1">
    <location>
        <begin position="1"/>
        <end position="21"/>
    </location>
</feature>
<dbReference type="GO" id="GO:0000122">
    <property type="term" value="P:negative regulation of transcription by RNA polymerase II"/>
    <property type="evidence" value="ECO:0007669"/>
    <property type="project" value="TreeGrafter"/>
</dbReference>